<dbReference type="InterPro" id="IPR029045">
    <property type="entry name" value="ClpP/crotonase-like_dom_sf"/>
</dbReference>
<comment type="caution">
    <text evidence="2">The sequence shown here is derived from an EMBL/GenBank/DDBJ whole genome shotgun (WGS) entry which is preliminary data.</text>
</comment>
<organism evidence="2 3">
    <name type="scientific">Sporichthya brevicatena</name>
    <dbReference type="NCBI Taxonomy" id="171442"/>
    <lineage>
        <taxon>Bacteria</taxon>
        <taxon>Bacillati</taxon>
        <taxon>Actinomycetota</taxon>
        <taxon>Actinomycetes</taxon>
        <taxon>Sporichthyales</taxon>
        <taxon>Sporichthyaceae</taxon>
        <taxon>Sporichthya</taxon>
    </lineage>
</organism>
<keyword evidence="3" id="KW-1185">Reference proteome</keyword>
<evidence type="ECO:0000256" key="1">
    <source>
        <dbReference type="ARBA" id="ARBA00005254"/>
    </source>
</evidence>
<name>A0ABP3RZZ0_9ACTN</name>
<sequence>MSTSAPSYETVRFDLADGVATVTLNRPEVLNAFDQRMLDEFADVWKRCRLDDDVRVVVLRAAGERAFSTGVDRKAGRDRHPNPWSADDPGFFLGAKQNRVWKPLIAAVHGMCAGGAFYWINEADVVICSEDATFFDPHTTYGMLSALEPAGLARRIPLGEAMRIALFGLDERMGAQRAYSIGLVSEVVPGGQAELWERAHVLALRLAEKPPLAIQGTVKAVWDSLSMSPHAAREVPLVYPQLANPMSQTEFSSGGARPKPEIR</sequence>
<evidence type="ECO:0000313" key="2">
    <source>
        <dbReference type="EMBL" id="GAA0617818.1"/>
    </source>
</evidence>
<dbReference type="InterPro" id="IPR051683">
    <property type="entry name" value="Enoyl-CoA_Hydratase/Isomerase"/>
</dbReference>
<dbReference type="PANTHER" id="PTHR42964:SF1">
    <property type="entry name" value="POLYKETIDE BIOSYNTHESIS ENOYL-COA HYDRATASE PKSH-RELATED"/>
    <property type="match status" value="1"/>
</dbReference>
<evidence type="ECO:0000313" key="3">
    <source>
        <dbReference type="Proteomes" id="UP001500957"/>
    </source>
</evidence>
<reference evidence="3" key="1">
    <citation type="journal article" date="2019" name="Int. J. Syst. Evol. Microbiol.">
        <title>The Global Catalogue of Microorganisms (GCM) 10K type strain sequencing project: providing services to taxonomists for standard genome sequencing and annotation.</title>
        <authorList>
            <consortium name="The Broad Institute Genomics Platform"/>
            <consortium name="The Broad Institute Genome Sequencing Center for Infectious Disease"/>
            <person name="Wu L."/>
            <person name="Ma J."/>
        </authorList>
    </citation>
    <scope>NUCLEOTIDE SEQUENCE [LARGE SCALE GENOMIC DNA]</scope>
    <source>
        <strain evidence="3">JCM 10671</strain>
    </source>
</reference>
<dbReference type="PANTHER" id="PTHR42964">
    <property type="entry name" value="ENOYL-COA HYDRATASE"/>
    <property type="match status" value="1"/>
</dbReference>
<dbReference type="Proteomes" id="UP001500957">
    <property type="component" value="Unassembled WGS sequence"/>
</dbReference>
<comment type="similarity">
    <text evidence="1">Belongs to the enoyl-CoA hydratase/isomerase family.</text>
</comment>
<dbReference type="Pfam" id="PF00378">
    <property type="entry name" value="ECH_1"/>
    <property type="match status" value="1"/>
</dbReference>
<dbReference type="EMBL" id="BAAAHE010000014">
    <property type="protein sequence ID" value="GAA0617818.1"/>
    <property type="molecule type" value="Genomic_DNA"/>
</dbReference>
<gene>
    <name evidence="2" type="ORF">GCM10009547_20150</name>
</gene>
<dbReference type="InterPro" id="IPR001753">
    <property type="entry name" value="Enoyl-CoA_hydra/iso"/>
</dbReference>
<dbReference type="CDD" id="cd06558">
    <property type="entry name" value="crotonase-like"/>
    <property type="match status" value="1"/>
</dbReference>
<dbReference type="RefSeq" id="WP_344604225.1">
    <property type="nucleotide sequence ID" value="NZ_BAAAHE010000014.1"/>
</dbReference>
<proteinExistence type="inferred from homology"/>
<protein>
    <submittedName>
        <fullName evidence="2">Enoyl-CoA hydratase/isomerase family protein</fullName>
    </submittedName>
</protein>
<accession>A0ABP3RZZ0</accession>
<dbReference type="Gene3D" id="3.90.226.10">
    <property type="entry name" value="2-enoyl-CoA Hydratase, Chain A, domain 1"/>
    <property type="match status" value="1"/>
</dbReference>
<dbReference type="SUPFAM" id="SSF52096">
    <property type="entry name" value="ClpP/crotonase"/>
    <property type="match status" value="1"/>
</dbReference>